<dbReference type="AlphaFoldDB" id="A0AAF0F7W6"/>
<feature type="compositionally biased region" description="Acidic residues" evidence="2">
    <location>
        <begin position="561"/>
        <end position="579"/>
    </location>
</feature>
<proteinExistence type="predicted"/>
<reference evidence="4" key="1">
    <citation type="submission" date="2023-02" db="EMBL/GenBank/DDBJ databases">
        <title>Mating type loci evolution in Malassezia.</title>
        <authorList>
            <person name="Coelho M.A."/>
        </authorList>
    </citation>
    <scope>NUCLEOTIDE SEQUENCE</scope>
    <source>
        <strain evidence="4">CBS 14136</strain>
    </source>
</reference>
<feature type="compositionally biased region" description="Polar residues" evidence="2">
    <location>
        <begin position="688"/>
        <end position="697"/>
    </location>
</feature>
<dbReference type="InterPro" id="IPR046362">
    <property type="entry name" value="Zw10/DSL1_C_sf"/>
</dbReference>
<dbReference type="EMBL" id="CP118375">
    <property type="protein sequence ID" value="WFD42039.1"/>
    <property type="molecule type" value="Genomic_DNA"/>
</dbReference>
<evidence type="ECO:0000256" key="1">
    <source>
        <dbReference type="SAM" id="Coils"/>
    </source>
</evidence>
<dbReference type="GO" id="GO:0006888">
    <property type="term" value="P:endoplasmic reticulum to Golgi vesicle-mediated transport"/>
    <property type="evidence" value="ECO:0007669"/>
    <property type="project" value="TreeGrafter"/>
</dbReference>
<feature type="compositionally biased region" description="Low complexity" evidence="2">
    <location>
        <begin position="493"/>
        <end position="504"/>
    </location>
</feature>
<dbReference type="InterPro" id="IPR055148">
    <property type="entry name" value="ZW10_C_2"/>
</dbReference>
<dbReference type="Pfam" id="PF22766">
    <property type="entry name" value="ZW10_C2"/>
    <property type="match status" value="1"/>
</dbReference>
<accession>A0AAF0F7W6</accession>
<keyword evidence="1" id="KW-0175">Coiled coil</keyword>
<organism evidence="4 5">
    <name type="scientific">Malassezia psittaci</name>
    <dbReference type="NCBI Taxonomy" id="1821823"/>
    <lineage>
        <taxon>Eukaryota</taxon>
        <taxon>Fungi</taxon>
        <taxon>Dikarya</taxon>
        <taxon>Basidiomycota</taxon>
        <taxon>Ustilaginomycotina</taxon>
        <taxon>Malasseziomycetes</taxon>
        <taxon>Malasseziales</taxon>
        <taxon>Malasseziaceae</taxon>
        <taxon>Malassezia</taxon>
    </lineage>
</organism>
<dbReference type="Proteomes" id="UP001214628">
    <property type="component" value="Chromosome 1"/>
</dbReference>
<feature type="compositionally biased region" description="Acidic residues" evidence="2">
    <location>
        <begin position="668"/>
        <end position="685"/>
    </location>
</feature>
<evidence type="ECO:0000256" key="2">
    <source>
        <dbReference type="SAM" id="MobiDB-lite"/>
    </source>
</evidence>
<sequence>MGAEDVRTFLASVGSPLVEGNDVKKVLPASAVLQLLSARIETLESSESAAETKTSKPSPVPIELDEELKHALLAYAKATAQYSYTSAMPALASPLVDASKRIIGWRQALASKNYAEMPDRILACQNTLHHIGIQIDLSHQRVELRETGSMSVSATVAKIATMTKALLSESHEQLMHDWKEVLQVTNEENRVDMEMKFLVTGSEQSCDAWLAGLWKLVCAMNHGNEAINTICAMLESRIFEPLLDRDQHWQVSSATSDASNAEIRIQVQEGNAEKLDGASVEALTAILKMLHGKLLLPCSRNLQEDSNWASTQDMLAEIPRRIVPHLLASFKSYMLRGLSEAELCLQQLQSTSEAIKQIAIQFHTALLEYDYARGASRSVTKERNSAHLHAQPQSDLDQWSVHIINSLHQQRQGKVLSEVRAIILRTDDKAWDSITIKSPIKIAESSSDEARASPKFQRNLPEQALVQKATSIKDFQIAQQKAMENMRNLSQESTTDTPSRTPTSEVPVTSKRKKKTLGAVQRLGAAPSPSKLSSSVKDVTVSKATPGLNQDNPVSTPSLAEPEDDDWGWGDDDEVEMNMDVDQPTEPKIDRESDDWDINDPWDDNTDDPSISRTTSADLKQQVTPDNDRTTGWNSGDEVENLLEAPKEATSEPSNTGTQQSIVSGDVSNEDSFDAWDWNDSEGEAELPQSTQQTKGEVTSKKNEPLRNTQELQFETVSHVVTQRCLVINERVQEELNNLPIEDDSRLLRSVCDSILESYQLYRALMPVIHASSLQHVPVLTMLFSNDCEHIANTIRSTINPKLSERSSSKEISNLMHALEKEAEKLQEISNLWQAAQLDLQMYSLQECLDQADGFVRTDQDTRNVACERVIAQVDHILQHLLNVWKPVMKRGVLIELMGRLVQAVYTRVQTNIEELEDISEVESHRLAALCRTLLEAQTAMFAHAADCDAESAGALAATVVPSWFKFSYLPELLTGALADIEYLLFDSGGALLDYETEEITALIRALFADTTNRRRLLDRVQRSL</sequence>
<dbReference type="PANTHER" id="PTHR12205:SF0">
    <property type="entry name" value="CENTROMERE_KINETOCHORE PROTEIN ZW10 HOMOLOG"/>
    <property type="match status" value="1"/>
</dbReference>
<evidence type="ECO:0000259" key="3">
    <source>
        <dbReference type="Pfam" id="PF22766"/>
    </source>
</evidence>
<feature type="region of interest" description="Disordered" evidence="2">
    <location>
        <begin position="486"/>
        <end position="705"/>
    </location>
</feature>
<feature type="coiled-coil region" evidence="1">
    <location>
        <begin position="809"/>
        <end position="836"/>
    </location>
</feature>
<dbReference type="GO" id="GO:0005737">
    <property type="term" value="C:cytoplasm"/>
    <property type="evidence" value="ECO:0007669"/>
    <property type="project" value="GOC"/>
</dbReference>
<evidence type="ECO:0000313" key="4">
    <source>
        <dbReference type="EMBL" id="WFD42039.1"/>
    </source>
</evidence>
<dbReference type="GO" id="GO:1990423">
    <property type="term" value="C:RZZ complex"/>
    <property type="evidence" value="ECO:0007669"/>
    <property type="project" value="TreeGrafter"/>
</dbReference>
<keyword evidence="5" id="KW-1185">Reference proteome</keyword>
<evidence type="ECO:0000313" key="5">
    <source>
        <dbReference type="Proteomes" id="UP001214628"/>
    </source>
</evidence>
<protein>
    <submittedName>
        <fullName evidence="4">Ribosome biogenesis protein ytm1</fullName>
    </submittedName>
</protein>
<gene>
    <name evidence="4" type="primary">YTM1_2</name>
    <name evidence="4" type="ORF">MPSI1_000676</name>
</gene>
<feature type="compositionally biased region" description="Polar residues" evidence="2">
    <location>
        <begin position="612"/>
        <end position="634"/>
    </location>
</feature>
<feature type="compositionally biased region" description="Polar residues" evidence="2">
    <location>
        <begin position="547"/>
        <end position="558"/>
    </location>
</feature>
<dbReference type="GO" id="GO:0007094">
    <property type="term" value="P:mitotic spindle assembly checkpoint signaling"/>
    <property type="evidence" value="ECO:0007669"/>
    <property type="project" value="TreeGrafter"/>
</dbReference>
<name>A0AAF0F7W6_9BASI</name>
<dbReference type="Gene3D" id="1.10.357.150">
    <property type="match status" value="1"/>
</dbReference>
<feature type="compositionally biased region" description="Acidic residues" evidence="2">
    <location>
        <begin position="592"/>
        <end position="607"/>
    </location>
</feature>
<dbReference type="PANTHER" id="PTHR12205">
    <property type="entry name" value="CENTROMERE/KINETOCHORE PROTEIN ZW10"/>
    <property type="match status" value="1"/>
</dbReference>
<feature type="compositionally biased region" description="Polar residues" evidence="2">
    <location>
        <begin position="651"/>
        <end position="667"/>
    </location>
</feature>
<feature type="domain" description="ZW10 C-terminal helical" evidence="3">
    <location>
        <begin position="870"/>
        <end position="1020"/>
    </location>
</feature>